<evidence type="ECO:0008006" key="4">
    <source>
        <dbReference type="Google" id="ProtNLM"/>
    </source>
</evidence>
<dbReference type="Proteomes" id="UP000289257">
    <property type="component" value="Unassembled WGS sequence"/>
</dbReference>
<sequence>MIQNILHRILVRRHFWRYATFSEVSELYASRMLRMLALNIAASFMSIFLYQQGFTIPFIALFWGIFFFWKTIIALPAAAITARIGSKHGIFLSNLIYIPSMIIFALVPVYGSWLLVFVVLLQGTSSVLYSISYNTDFSKVKSVLHAGKEIAYMNIVEKVTTGLSPLIGGLLAFVFGPQVVLVVAAVLFSLAAAPLLRTVEQERPRQKLNFKSLPWPLVRPNIVAQIAIGFDVFTSGTVWTMFVAVFILGVTSTNSVYAANGALLSVVLFAALGASYAYGKLIDRNKGKELLRTASVGNALTHLMRGFISTPVAVAGLNIANEAATTGYTMAYTRAMFDNADLSGERVTYLGLIEVQSNLGAALGGFMLFLLAANIGDKPSIQLFFFIAAAVVLLITTARFPLYRK</sequence>
<proteinExistence type="predicted"/>
<comment type="caution">
    <text evidence="2">The sequence shown here is derived from an EMBL/GenBank/DDBJ whole genome shotgun (WGS) entry which is preliminary data.</text>
</comment>
<dbReference type="AlphaFoldDB" id="A0A4Q0AH35"/>
<feature type="transmembrane region" description="Helical" evidence="1">
    <location>
        <begin position="355"/>
        <end position="375"/>
    </location>
</feature>
<name>A0A4Q0AH35_9BACT</name>
<protein>
    <recommendedName>
        <fullName evidence="4">MFS transporter</fullName>
    </recommendedName>
</protein>
<feature type="transmembrane region" description="Helical" evidence="1">
    <location>
        <begin position="256"/>
        <end position="278"/>
    </location>
</feature>
<keyword evidence="1" id="KW-0472">Membrane</keyword>
<dbReference type="Gene3D" id="1.20.1250.20">
    <property type="entry name" value="MFS general substrate transporter like domains"/>
    <property type="match status" value="2"/>
</dbReference>
<dbReference type="InterPro" id="IPR011701">
    <property type="entry name" value="MFS"/>
</dbReference>
<dbReference type="GO" id="GO:0022857">
    <property type="term" value="F:transmembrane transporter activity"/>
    <property type="evidence" value="ECO:0007669"/>
    <property type="project" value="InterPro"/>
</dbReference>
<feature type="transmembrane region" description="Helical" evidence="1">
    <location>
        <begin position="32"/>
        <end position="50"/>
    </location>
</feature>
<keyword evidence="1" id="KW-0812">Transmembrane</keyword>
<evidence type="ECO:0000256" key="1">
    <source>
        <dbReference type="SAM" id="Phobius"/>
    </source>
</evidence>
<dbReference type="PANTHER" id="PTHR23526">
    <property type="entry name" value="INTEGRAL MEMBRANE TRANSPORT PROTEIN-RELATED"/>
    <property type="match status" value="1"/>
</dbReference>
<dbReference type="EMBL" id="SCKX01000001">
    <property type="protein sequence ID" value="RWZ78296.1"/>
    <property type="molecule type" value="Genomic_DNA"/>
</dbReference>
<gene>
    <name evidence="2" type="ORF">EOT05_00840</name>
</gene>
<feature type="transmembrane region" description="Helical" evidence="1">
    <location>
        <begin position="56"/>
        <end position="78"/>
    </location>
</feature>
<keyword evidence="1" id="KW-1133">Transmembrane helix</keyword>
<accession>A0A4Q0AH35</accession>
<dbReference type="InterPro" id="IPR036259">
    <property type="entry name" value="MFS_trans_sf"/>
</dbReference>
<evidence type="ECO:0000313" key="3">
    <source>
        <dbReference type="Proteomes" id="UP000289257"/>
    </source>
</evidence>
<dbReference type="Pfam" id="PF07690">
    <property type="entry name" value="MFS_1"/>
    <property type="match status" value="1"/>
</dbReference>
<feature type="transmembrane region" description="Helical" evidence="1">
    <location>
        <begin position="381"/>
        <end position="402"/>
    </location>
</feature>
<evidence type="ECO:0000313" key="2">
    <source>
        <dbReference type="EMBL" id="RWZ78296.1"/>
    </source>
</evidence>
<dbReference type="SUPFAM" id="SSF103473">
    <property type="entry name" value="MFS general substrate transporter"/>
    <property type="match status" value="1"/>
</dbReference>
<feature type="transmembrane region" description="Helical" evidence="1">
    <location>
        <begin position="113"/>
        <end position="131"/>
    </location>
</feature>
<dbReference type="InterPro" id="IPR052528">
    <property type="entry name" value="Sugar_transport-like"/>
</dbReference>
<keyword evidence="3" id="KW-1185">Reference proteome</keyword>
<organism evidence="2 3">
    <name type="scientific">Candidatus Microsaccharimonas sossegonensis</name>
    <dbReference type="NCBI Taxonomy" id="2506948"/>
    <lineage>
        <taxon>Bacteria</taxon>
        <taxon>Candidatus Saccharimonadota</taxon>
        <taxon>Candidatus Saccharimonadia</taxon>
        <taxon>Candidatus Saccharimonadales</taxon>
        <taxon>Candidatus Saccharimonadaceae</taxon>
        <taxon>Candidatus Microsaccharimonas</taxon>
    </lineage>
</organism>
<feature type="transmembrane region" description="Helical" evidence="1">
    <location>
        <begin position="220"/>
        <end position="250"/>
    </location>
</feature>
<dbReference type="PANTHER" id="PTHR23526:SF2">
    <property type="entry name" value="MAJOR FACILITATOR SUPERFAMILY (MFS) PROFILE DOMAIN-CONTAINING PROTEIN"/>
    <property type="match status" value="1"/>
</dbReference>
<feature type="transmembrane region" description="Helical" evidence="1">
    <location>
        <begin position="90"/>
        <end position="107"/>
    </location>
</feature>
<reference evidence="2" key="1">
    <citation type="submission" date="2019-01" db="EMBL/GenBank/DDBJ databases">
        <title>Genomic signatures and co-occurrence patterns of the ultra-small Saccharimodia (Patescibacteria phylum) suggest a symbiotic lifestyle.</title>
        <authorList>
            <person name="Lemos L."/>
            <person name="Medeiros J."/>
            <person name="Andreote F."/>
            <person name="Fernandes G."/>
            <person name="Varani A."/>
            <person name="Oliveira G."/>
            <person name="Pylro V."/>
        </authorList>
    </citation>
    <scope>NUCLEOTIDE SEQUENCE [LARGE SCALE GENOMIC DNA]</scope>
    <source>
        <strain evidence="2">AMD02</strain>
    </source>
</reference>